<evidence type="ECO:0000256" key="9">
    <source>
        <dbReference type="ARBA" id="ARBA00049360"/>
    </source>
</evidence>
<comment type="catalytic activity">
    <reaction evidence="9">
        <text>ATP + H2O = ADP + phosphate + H(+)</text>
        <dbReference type="Rhea" id="RHEA:13065"/>
        <dbReference type="ChEBI" id="CHEBI:15377"/>
        <dbReference type="ChEBI" id="CHEBI:15378"/>
        <dbReference type="ChEBI" id="CHEBI:30616"/>
        <dbReference type="ChEBI" id="CHEBI:43474"/>
        <dbReference type="ChEBI" id="CHEBI:456216"/>
    </reaction>
</comment>
<evidence type="ECO:0000313" key="12">
    <source>
        <dbReference type="EMBL" id="MBU2712037.1"/>
    </source>
</evidence>
<evidence type="ECO:0000256" key="5">
    <source>
        <dbReference type="ARBA" id="ARBA00022801"/>
    </source>
</evidence>
<evidence type="ECO:0000256" key="4">
    <source>
        <dbReference type="ARBA" id="ARBA00022741"/>
    </source>
</evidence>
<sequence>MSLINGVSTEMTSDSDQVIPEASDSYVSTPYIDAIVERALMYLHSGYPVHIAGPSGTGKTTLAFHLAALWGQPVTLIHGNAEFDTSDLIGSDNSGFNRSKLVDNYIHSVVKTQEEMRKVWVDNRLTTACRNGDTLLYDEFNRSRPETNNVLLSVLSEGILNLPGLRSAGEGYLTVSPNFRAIFTSNPEEYAGTHKTQDALMDRLITLRLDHPDRNTELKVICAKSGLEEKEATYVVDTVRELRSYHDHQVRPSLRAGIAIARILHQAGHKPRCGDHFFHHVCYDVLSMETAKIQHESCSVFNKMVNQIIAQVCPPLSVKTNRSKQGGASSTKKTLTTQVKKVMGDT</sequence>
<dbReference type="InterPro" id="IPR013462">
    <property type="entry name" value="Gas-vesicle_GvpN"/>
</dbReference>
<dbReference type="Proteomes" id="UP000690515">
    <property type="component" value="Unassembled WGS sequence"/>
</dbReference>
<organism evidence="12 13">
    <name type="scientific">Zooshikella harenae</name>
    <dbReference type="NCBI Taxonomy" id="2827238"/>
    <lineage>
        <taxon>Bacteria</taxon>
        <taxon>Pseudomonadati</taxon>
        <taxon>Pseudomonadota</taxon>
        <taxon>Gammaproteobacteria</taxon>
        <taxon>Oceanospirillales</taxon>
        <taxon>Zooshikellaceae</taxon>
        <taxon>Zooshikella</taxon>
    </lineage>
</organism>
<dbReference type="InterPro" id="IPR050764">
    <property type="entry name" value="CbbQ/NirQ/NorQ/GpvN"/>
</dbReference>
<keyword evidence="3" id="KW-0963">Cytoplasm</keyword>
<dbReference type="Pfam" id="PF07728">
    <property type="entry name" value="AAA_5"/>
    <property type="match status" value="1"/>
</dbReference>
<evidence type="ECO:0000256" key="7">
    <source>
        <dbReference type="ARBA" id="ARBA00022987"/>
    </source>
</evidence>
<proteinExistence type="inferred from homology"/>
<evidence type="ECO:0000256" key="6">
    <source>
        <dbReference type="ARBA" id="ARBA00022840"/>
    </source>
</evidence>
<accession>A0ABS5ZDA3</accession>
<feature type="compositionally biased region" description="Low complexity" evidence="10">
    <location>
        <begin position="331"/>
        <end position="346"/>
    </location>
</feature>
<keyword evidence="7" id="KW-0304">Gas vesicle</keyword>
<dbReference type="PANTHER" id="PTHR42759">
    <property type="entry name" value="MOXR FAMILY PROTEIN"/>
    <property type="match status" value="1"/>
</dbReference>
<reference evidence="12 13" key="1">
    <citation type="submission" date="2021-04" db="EMBL/GenBank/DDBJ databases">
        <authorList>
            <person name="Pira H."/>
            <person name="Risdian C."/>
            <person name="Wink J."/>
        </authorList>
    </citation>
    <scope>NUCLEOTIDE SEQUENCE [LARGE SCALE GENOMIC DNA]</scope>
    <source>
        <strain evidence="12 13">WH53</strain>
    </source>
</reference>
<dbReference type="InterPro" id="IPR003593">
    <property type="entry name" value="AAA+_ATPase"/>
</dbReference>
<dbReference type="Gene3D" id="3.40.50.300">
    <property type="entry name" value="P-loop containing nucleotide triphosphate hydrolases"/>
    <property type="match status" value="1"/>
</dbReference>
<evidence type="ECO:0000256" key="8">
    <source>
        <dbReference type="ARBA" id="ARBA00035108"/>
    </source>
</evidence>
<gene>
    <name evidence="12" type="primary">gvpN</name>
    <name evidence="12" type="ORF">KCG35_13280</name>
</gene>
<dbReference type="SUPFAM" id="SSF52540">
    <property type="entry name" value="P-loop containing nucleoside triphosphate hydrolases"/>
    <property type="match status" value="1"/>
</dbReference>
<keyword evidence="13" id="KW-1185">Reference proteome</keyword>
<dbReference type="PANTHER" id="PTHR42759:SF1">
    <property type="entry name" value="MAGNESIUM-CHELATASE SUBUNIT CHLD"/>
    <property type="match status" value="1"/>
</dbReference>
<dbReference type="SMART" id="SM00382">
    <property type="entry name" value="AAA"/>
    <property type="match status" value="1"/>
</dbReference>
<evidence type="ECO:0000256" key="1">
    <source>
        <dbReference type="ARBA" id="ARBA00004496"/>
    </source>
</evidence>
<dbReference type="RefSeq" id="WP_215820234.1">
    <property type="nucleotide sequence ID" value="NZ_JAGSOY010000029.1"/>
</dbReference>
<feature type="compositionally biased region" description="Polar residues" evidence="10">
    <location>
        <begin position="320"/>
        <end position="330"/>
    </location>
</feature>
<evidence type="ECO:0000256" key="3">
    <source>
        <dbReference type="ARBA" id="ARBA00022490"/>
    </source>
</evidence>
<protein>
    <submittedName>
        <fullName evidence="12">Gas vesicle protein GvpN</fullName>
    </submittedName>
</protein>
<comment type="subcellular location">
    <subcellularLocation>
        <location evidence="1">Cytoplasm</location>
    </subcellularLocation>
    <subcellularLocation>
        <location evidence="8">Gas vesicle</location>
    </subcellularLocation>
</comment>
<dbReference type="EMBL" id="JAGSOY010000029">
    <property type="protein sequence ID" value="MBU2712037.1"/>
    <property type="molecule type" value="Genomic_DNA"/>
</dbReference>
<keyword evidence="5" id="KW-0378">Hydrolase</keyword>
<name>A0ABS5ZDA3_9GAMM</name>
<evidence type="ECO:0000256" key="10">
    <source>
        <dbReference type="SAM" id="MobiDB-lite"/>
    </source>
</evidence>
<feature type="region of interest" description="Disordered" evidence="10">
    <location>
        <begin position="320"/>
        <end position="346"/>
    </location>
</feature>
<dbReference type="CDD" id="cd00009">
    <property type="entry name" value="AAA"/>
    <property type="match status" value="1"/>
</dbReference>
<evidence type="ECO:0000259" key="11">
    <source>
        <dbReference type="SMART" id="SM00382"/>
    </source>
</evidence>
<feature type="domain" description="AAA+ ATPase" evidence="11">
    <location>
        <begin position="45"/>
        <end position="215"/>
    </location>
</feature>
<evidence type="ECO:0000256" key="2">
    <source>
        <dbReference type="ARBA" id="ARBA00009417"/>
    </source>
</evidence>
<dbReference type="InterPro" id="IPR027417">
    <property type="entry name" value="P-loop_NTPase"/>
</dbReference>
<comment type="similarity">
    <text evidence="2">Belongs to the CbbQ/NirQ/NorQ/GpvN family.</text>
</comment>
<dbReference type="InterPro" id="IPR011704">
    <property type="entry name" value="ATPase_dyneun-rel_AAA"/>
</dbReference>
<evidence type="ECO:0000313" key="13">
    <source>
        <dbReference type="Proteomes" id="UP000690515"/>
    </source>
</evidence>
<comment type="caution">
    <text evidence="12">The sequence shown here is derived from an EMBL/GenBank/DDBJ whole genome shotgun (WGS) entry which is preliminary data.</text>
</comment>
<keyword evidence="6" id="KW-0067">ATP-binding</keyword>
<dbReference type="NCBIfam" id="TIGR02640">
    <property type="entry name" value="gas_vesic_GvpN"/>
    <property type="match status" value="1"/>
</dbReference>
<keyword evidence="4" id="KW-0547">Nucleotide-binding</keyword>